<dbReference type="STRING" id="1346286.SAMN05444362_1283"/>
<keyword evidence="6" id="KW-1185">Reference proteome</keyword>
<keyword evidence="2" id="KW-0813">Transport</keyword>
<dbReference type="Gene3D" id="3.10.420.10">
    <property type="entry name" value="SecB-like"/>
    <property type="match status" value="1"/>
</dbReference>
<dbReference type="Pfam" id="PF02556">
    <property type="entry name" value="SecB"/>
    <property type="match status" value="1"/>
</dbReference>
<evidence type="ECO:0000256" key="2">
    <source>
        <dbReference type="ARBA" id="ARBA00022448"/>
    </source>
</evidence>
<dbReference type="SUPFAM" id="SSF54611">
    <property type="entry name" value="SecB-like"/>
    <property type="match status" value="1"/>
</dbReference>
<dbReference type="InterPro" id="IPR003708">
    <property type="entry name" value="SecB"/>
</dbReference>
<evidence type="ECO:0000256" key="1">
    <source>
        <dbReference type="ARBA" id="ARBA00009990"/>
    </source>
</evidence>
<name>A0A1M5JSK0_9BACT</name>
<accession>A0A1M5JSK0</accession>
<reference evidence="6" key="1">
    <citation type="submission" date="2016-11" db="EMBL/GenBank/DDBJ databases">
        <authorList>
            <person name="Varghese N."/>
            <person name="Submissions S."/>
        </authorList>
    </citation>
    <scope>NUCLEOTIDE SEQUENCE [LARGE SCALE GENOMIC DNA]</scope>
    <source>
        <strain evidence="6">DSM 27370</strain>
    </source>
</reference>
<gene>
    <name evidence="5" type="ORF">SAMN05444362_1283</name>
</gene>
<comment type="similarity">
    <text evidence="1">Belongs to the SecB family.</text>
</comment>
<evidence type="ECO:0000313" key="5">
    <source>
        <dbReference type="EMBL" id="SHG43531.1"/>
    </source>
</evidence>
<proteinExistence type="inferred from homology"/>
<evidence type="ECO:0000313" key="6">
    <source>
        <dbReference type="Proteomes" id="UP000184480"/>
    </source>
</evidence>
<dbReference type="RefSeq" id="WP_062185060.1">
    <property type="nucleotide sequence ID" value="NZ_BBXL01000036.1"/>
</dbReference>
<dbReference type="GO" id="GO:0051082">
    <property type="term" value="F:unfolded protein binding"/>
    <property type="evidence" value="ECO:0007669"/>
    <property type="project" value="InterPro"/>
</dbReference>
<keyword evidence="3" id="KW-0653">Protein transport</keyword>
<protein>
    <submittedName>
        <fullName evidence="5">Preprotein translocase subunit SecB</fullName>
    </submittedName>
</protein>
<dbReference type="EMBL" id="FQUC01000028">
    <property type="protein sequence ID" value="SHG43531.1"/>
    <property type="molecule type" value="Genomic_DNA"/>
</dbReference>
<dbReference type="GO" id="GO:0051262">
    <property type="term" value="P:protein tetramerization"/>
    <property type="evidence" value="ECO:0007669"/>
    <property type="project" value="InterPro"/>
</dbReference>
<dbReference type="OrthoDB" id="983047at2"/>
<dbReference type="GO" id="GO:0015031">
    <property type="term" value="P:protein transport"/>
    <property type="evidence" value="ECO:0007669"/>
    <property type="project" value="UniProtKB-KW"/>
</dbReference>
<evidence type="ECO:0000256" key="4">
    <source>
        <dbReference type="ARBA" id="ARBA00023010"/>
    </source>
</evidence>
<keyword evidence="4" id="KW-0811">Translocation</keyword>
<evidence type="ECO:0000256" key="3">
    <source>
        <dbReference type="ARBA" id="ARBA00022927"/>
    </source>
</evidence>
<sequence>MSSTESKFRFNGYQILKSLIEIRDPRGISDNLDISFKKSSGINESERKYKLELEVSIEDENKLLVIKILCNGFFEFEKDITDEERHIFFNTSAPAILFPYIRAYISTLTSLSGIKPLILPTINLSKGAVKR</sequence>
<organism evidence="5 6">
    <name type="scientific">Dysgonomonas macrotermitis</name>
    <dbReference type="NCBI Taxonomy" id="1346286"/>
    <lineage>
        <taxon>Bacteria</taxon>
        <taxon>Pseudomonadati</taxon>
        <taxon>Bacteroidota</taxon>
        <taxon>Bacteroidia</taxon>
        <taxon>Bacteroidales</taxon>
        <taxon>Dysgonomonadaceae</taxon>
        <taxon>Dysgonomonas</taxon>
    </lineage>
</organism>
<dbReference type="Proteomes" id="UP000184480">
    <property type="component" value="Unassembled WGS sequence"/>
</dbReference>
<dbReference type="AlphaFoldDB" id="A0A1M5JSK0"/>
<dbReference type="InterPro" id="IPR035958">
    <property type="entry name" value="SecB-like_sf"/>
</dbReference>